<proteinExistence type="predicted"/>
<gene>
    <name evidence="1" type="ORF">SAMN05444380_1049</name>
</gene>
<dbReference type="EMBL" id="FONA01000004">
    <property type="protein sequence ID" value="SFD91762.1"/>
    <property type="molecule type" value="Genomic_DNA"/>
</dbReference>
<dbReference type="AlphaFoldDB" id="A0A1I1W9H5"/>
<dbReference type="STRING" id="385682.SAMN05444380_1049"/>
<dbReference type="Proteomes" id="UP000181976">
    <property type="component" value="Unassembled WGS sequence"/>
</dbReference>
<dbReference type="InParanoid" id="A0A1I1W9H5"/>
<reference evidence="1 2" key="1">
    <citation type="submission" date="2016-10" db="EMBL/GenBank/DDBJ databases">
        <authorList>
            <person name="de Groot N.N."/>
        </authorList>
    </citation>
    <scope>NUCLEOTIDE SEQUENCE [LARGE SCALE GENOMIC DNA]</scope>
    <source>
        <strain evidence="1 2">DSM 19012</strain>
    </source>
</reference>
<keyword evidence="2" id="KW-1185">Reference proteome</keyword>
<name>A0A1I1W9H5_9BACT</name>
<evidence type="ECO:0000313" key="2">
    <source>
        <dbReference type="Proteomes" id="UP000181976"/>
    </source>
</evidence>
<evidence type="ECO:0000313" key="1">
    <source>
        <dbReference type="EMBL" id="SFD91762.1"/>
    </source>
</evidence>
<organism evidence="1 2">
    <name type="scientific">Thermophagus xiamenensis</name>
    <dbReference type="NCBI Taxonomy" id="385682"/>
    <lineage>
        <taxon>Bacteria</taxon>
        <taxon>Pseudomonadati</taxon>
        <taxon>Bacteroidota</taxon>
        <taxon>Bacteroidia</taxon>
        <taxon>Marinilabiliales</taxon>
        <taxon>Marinilabiliaceae</taxon>
        <taxon>Thermophagus</taxon>
    </lineage>
</organism>
<accession>A0A1I1W9H5</accession>
<sequence>MPVKPKIILSLAQHRKMDVVKIAFTDYDVFRSPFNKTVFNKVFAPVATIVRMAPQISTHQRS</sequence>
<protein>
    <submittedName>
        <fullName evidence="1">Uncharacterized protein</fullName>
    </submittedName>
</protein>